<dbReference type="PIRSF" id="PIRSF036630">
    <property type="entry name" value="UCP036630"/>
    <property type="match status" value="1"/>
</dbReference>
<dbReference type="PANTHER" id="PTHR36577">
    <property type="entry name" value="DUF521 DOMAIN PROTEIN (AFU_ORTHOLOGUE AFUA_6G00490)"/>
    <property type="match status" value="1"/>
</dbReference>
<evidence type="ECO:0000256" key="2">
    <source>
        <dbReference type="ARBA" id="ARBA00023239"/>
    </source>
</evidence>
<dbReference type="GO" id="GO:0016829">
    <property type="term" value="F:lyase activity"/>
    <property type="evidence" value="ECO:0007669"/>
    <property type="project" value="UniProtKB-KW"/>
</dbReference>
<dbReference type="EMBL" id="VAFL01000032">
    <property type="protein sequence ID" value="TKW63545.1"/>
    <property type="molecule type" value="Genomic_DNA"/>
</dbReference>
<dbReference type="CDD" id="cd01356">
    <property type="entry name" value="AcnX_swivel"/>
    <property type="match status" value="1"/>
</dbReference>
<evidence type="ECO:0000259" key="4">
    <source>
        <dbReference type="Pfam" id="PF04412"/>
    </source>
</evidence>
<protein>
    <submittedName>
        <fullName evidence="5">DUF521 domain-containing protein</fullName>
    </submittedName>
</protein>
<dbReference type="CDD" id="cd01355">
    <property type="entry name" value="AcnX"/>
    <property type="match status" value="1"/>
</dbReference>
<keyword evidence="2" id="KW-0456">Lyase</keyword>
<sequence length="561" mass="58799">MTAIRILPGTGAGPVLAMGQGLSFWGGVDPDAARVIDTHHPAHGAELAGRVVLMPTSRGSCSGSGVILEMMLNGCAPAAMIFSEAEDVATLGALIGAKMFGKTLPVLRVSDDDFARLSLARSLTITDDAITGDAICISIGDLPQPALRLRPDDQAILAGRDGQAAALAMQIICTMARLQGVTALTDVTRGHIDGCILANQANLIFAEKMADLGAEVRIPTTINAISVDRENWQRQGVPPVFGNQASRLADAYTRMGCRPTFTCAPYLLEDRPTQAEGIAWAESNAVIYANSVLGARTPKHPDYLDLCIAVTGRAPLSGVYLDEERRPARIIDFDVPGGADDSFWPLVGYLAGLKSPDRIPVLRGLAPLHPGTDELKALCAAFGTTSAAPMLHVAGVTPEAQLMPKPDADGRTVGRADFAAAWRDLNSGAQEVDLIAIGSPHASAGECRELARLLGGRSVRVATIVTAGRSIIDLLRVDGTLALLEGAGVRVFPDLCWCSITEPVFPKNARTVMTNSGKYAHYGPGLSGRALRFGSLSDCVEAACSGLAPAGPPDWVSGLTD</sequence>
<proteinExistence type="predicted"/>
<dbReference type="Pfam" id="PF01989">
    <property type="entry name" value="AcnX_swivel_put"/>
    <property type="match status" value="1"/>
</dbReference>
<dbReference type="PANTHER" id="PTHR36577:SF3">
    <property type="entry name" value="DUF521 DOMAIN PROTEIN (AFU_ORTHOLOGUE AFUA_6G00490)"/>
    <property type="match status" value="1"/>
</dbReference>
<evidence type="ECO:0000313" key="5">
    <source>
        <dbReference type="EMBL" id="TKW63545.1"/>
    </source>
</evidence>
<organism evidence="5 6">
    <name type="scientific">Paracoccus denitrificans</name>
    <dbReference type="NCBI Taxonomy" id="266"/>
    <lineage>
        <taxon>Bacteria</taxon>
        <taxon>Pseudomonadati</taxon>
        <taxon>Pseudomonadota</taxon>
        <taxon>Alphaproteobacteria</taxon>
        <taxon>Rhodobacterales</taxon>
        <taxon>Paracoccaceae</taxon>
        <taxon>Paracoccus</taxon>
    </lineage>
</organism>
<dbReference type="SUPFAM" id="SSF52016">
    <property type="entry name" value="LeuD/IlvD-like"/>
    <property type="match status" value="1"/>
</dbReference>
<feature type="domain" description="Phosphomevalonate dehydratase large subunit-like" evidence="4">
    <location>
        <begin position="148"/>
        <end position="541"/>
    </location>
</feature>
<keyword evidence="1" id="KW-0408">Iron</keyword>
<accession>A0A533HYK3</accession>
<evidence type="ECO:0000313" key="6">
    <source>
        <dbReference type="Proteomes" id="UP000315344"/>
    </source>
</evidence>
<comment type="caution">
    <text evidence="5">The sequence shown here is derived from an EMBL/GenBank/DDBJ whole genome shotgun (WGS) entry which is preliminary data.</text>
</comment>
<evidence type="ECO:0000259" key="3">
    <source>
        <dbReference type="Pfam" id="PF01989"/>
    </source>
</evidence>
<dbReference type="Proteomes" id="UP000315344">
    <property type="component" value="Unassembled WGS sequence"/>
</dbReference>
<dbReference type="InterPro" id="IPR002840">
    <property type="entry name" value="PMDh-S-like_dom"/>
</dbReference>
<dbReference type="InterPro" id="IPR007506">
    <property type="entry name" value="PMDh-L-like_dom"/>
</dbReference>
<reference evidence="5 6" key="1">
    <citation type="journal article" date="2017" name="Nat. Commun.">
        <title>In situ click chemistry generation of cyclooxygenase-2 inhibitors.</title>
        <authorList>
            <person name="Bhardwaj A."/>
            <person name="Kaur J."/>
            <person name="Wuest M."/>
            <person name="Wuest F."/>
        </authorList>
    </citation>
    <scope>NUCLEOTIDE SEQUENCE [LARGE SCALE GENOMIC DNA]</scope>
    <source>
        <strain evidence="5">S2_012_000_R3_94</strain>
    </source>
</reference>
<dbReference type="AlphaFoldDB" id="A0A533HYK3"/>
<gene>
    <name evidence="5" type="ORF">DI616_19475</name>
</gene>
<evidence type="ECO:0000256" key="1">
    <source>
        <dbReference type="ARBA" id="ARBA00023004"/>
    </source>
</evidence>
<name>A0A533HYK3_PARDE</name>
<feature type="domain" description="Phosphomevalonate dehydratase small subunit-like" evidence="3">
    <location>
        <begin position="22"/>
        <end position="96"/>
    </location>
</feature>
<dbReference type="Gene3D" id="3.50.30.10">
    <property type="entry name" value="Phosphohistidine domain"/>
    <property type="match status" value="1"/>
</dbReference>
<dbReference type="InterPro" id="IPR012047">
    <property type="entry name" value="AcnX"/>
</dbReference>
<dbReference type="Pfam" id="PF04412">
    <property type="entry name" value="AcnX"/>
    <property type="match status" value="1"/>
</dbReference>